<dbReference type="EMBL" id="NWTM01000002">
    <property type="protein sequence ID" value="RYC41503.1"/>
    <property type="molecule type" value="Genomic_DNA"/>
</dbReference>
<sequence length="259" mass="30195">MEKETMALIESIPKEVWLQLYNDSSQPMLKQFGRFGEDLAKTLRLVTFPIQCTAYIQDRVDRGFSKALQQVPEERRVVPPEGLVLDIADKLKHHDCESLVGKLYVELLTASMDTERAHQAHPAFLPIIGQLSSDEALFLLRLSEKTPSIYVRDKKNWDPVSQTEREVFLNDVTFPIHDVETKLLDLALKPEELYYSENFYIYIEHLNELGLLEYSNDYSNKKWDSWRELTAGQYDMWFIELTKFGRLFFKCCNAALDSI</sequence>
<dbReference type="AlphaFoldDB" id="A0A9X8JG78"/>
<dbReference type="Proteomes" id="UP001138460">
    <property type="component" value="Unassembled WGS sequence"/>
</dbReference>
<dbReference type="InterPro" id="IPR025506">
    <property type="entry name" value="Abi_alpha"/>
</dbReference>
<dbReference type="Pfam" id="PF14337">
    <property type="entry name" value="Abi_alpha"/>
    <property type="match status" value="1"/>
</dbReference>
<organism evidence="1 2">
    <name type="scientific">Pectobacterium zantedeschiae</name>
    <dbReference type="NCBI Taxonomy" id="2034769"/>
    <lineage>
        <taxon>Bacteria</taxon>
        <taxon>Pseudomonadati</taxon>
        <taxon>Pseudomonadota</taxon>
        <taxon>Gammaproteobacteria</taxon>
        <taxon>Enterobacterales</taxon>
        <taxon>Pectobacteriaceae</taxon>
        <taxon>Pectobacterium</taxon>
    </lineage>
</organism>
<evidence type="ECO:0000313" key="1">
    <source>
        <dbReference type="EMBL" id="RYC41503.1"/>
    </source>
</evidence>
<dbReference type="OrthoDB" id="1347735at2"/>
<comment type="caution">
    <text evidence="1">The sequence shown here is derived from an EMBL/GenBank/DDBJ whole genome shotgun (WGS) entry which is preliminary data.</text>
</comment>
<keyword evidence="2" id="KW-1185">Reference proteome</keyword>
<accession>A0A9X8JG78</accession>
<name>A0A9X8JG78_9GAMM</name>
<gene>
    <name evidence="1" type="ORF">CLR69_15350</name>
</gene>
<evidence type="ECO:0000313" key="2">
    <source>
        <dbReference type="Proteomes" id="UP001138460"/>
    </source>
</evidence>
<reference evidence="1 2" key="1">
    <citation type="journal article" date="2018" name="Syst. Appl. Microbiol.">
        <title>Pectobacterium zantedeschiae sp. nov. a new species of a soft rot pathogen isolated from Calla lily (Zantedeschia spp.).</title>
        <authorList>
            <person name="Waleron M."/>
            <person name="Misztak A."/>
            <person name="Waleron M."/>
            <person name="Franczuk M."/>
            <person name="Jonca J."/>
            <person name="Wielgomas B."/>
            <person name="Mikicinski A."/>
            <person name="Popovic T."/>
            <person name="Waleron K."/>
        </authorList>
    </citation>
    <scope>NUCLEOTIDE SEQUENCE [LARGE SCALE GENOMIC DNA]</scope>
    <source>
        <strain evidence="1 2">9M</strain>
    </source>
</reference>
<protein>
    <submittedName>
        <fullName evidence="1">DUF4393 domain-containing protein</fullName>
    </submittedName>
</protein>
<dbReference type="RefSeq" id="WP_129712289.1">
    <property type="nucleotide sequence ID" value="NZ_JBEHFA010000001.1"/>
</dbReference>
<proteinExistence type="predicted"/>